<evidence type="ECO:0000313" key="1">
    <source>
        <dbReference type="EMBL" id="CAZ95758.1"/>
    </source>
</evidence>
<name>G0LB29_ZOBGA</name>
<dbReference type="EMBL" id="FP476056">
    <property type="protein sequence ID" value="CAZ95758.1"/>
    <property type="molecule type" value="Genomic_DNA"/>
</dbReference>
<dbReference type="AlphaFoldDB" id="G0LB29"/>
<gene>
    <name evidence="1" type="ordered locus">zobellia_1705</name>
</gene>
<sequence length="81" mass="8925">MGNICIAGVRTIASNRVIRTRETIKEHFISGYIYISTARNLKFYLVKIVLSALTYGYTVVYGTPPISLTIGRSTRIGSGPI</sequence>
<evidence type="ECO:0000313" key="2">
    <source>
        <dbReference type="Proteomes" id="UP000008898"/>
    </source>
</evidence>
<organism evidence="1 2">
    <name type="scientific">Zobellia galactanivorans (strain DSM 12802 / CCUG 47099 / CIP 106680 / NCIMB 13871 / Dsij)</name>
    <dbReference type="NCBI Taxonomy" id="63186"/>
    <lineage>
        <taxon>Bacteria</taxon>
        <taxon>Pseudomonadati</taxon>
        <taxon>Bacteroidota</taxon>
        <taxon>Flavobacteriia</taxon>
        <taxon>Flavobacteriales</taxon>
        <taxon>Flavobacteriaceae</taxon>
        <taxon>Zobellia</taxon>
    </lineage>
</organism>
<dbReference type="KEGG" id="zga:ZOBELLIA_1705"/>
<reference evidence="2" key="1">
    <citation type="submission" date="2009-07" db="EMBL/GenBank/DDBJ databases">
        <title>Complete genome sequence of Zobellia galactanivorans Dsij.</title>
        <authorList>
            <consortium name="Genoscope - CEA"/>
        </authorList>
    </citation>
    <scope>NUCLEOTIDE SEQUENCE [LARGE SCALE GENOMIC DNA]</scope>
    <source>
        <strain evidence="2">DSM 12802 / CCUG 47099 / CIP 106680 / NCIMB 13871 / Dsij</strain>
    </source>
</reference>
<accession>G0LB29</accession>
<keyword evidence="2" id="KW-1185">Reference proteome</keyword>
<dbReference type="HOGENOM" id="CLU_2573167_0_0_10"/>
<protein>
    <submittedName>
        <fullName evidence="1">Uncharacterized protein</fullName>
    </submittedName>
</protein>
<reference evidence="1 2" key="2">
    <citation type="journal article" date="2012" name="Environ. Microbiol.">
        <title>Characterization of the first alginolytic operons in a marine bacterium: from their emergence in marine Flavobacteriia to their independent transfers to marine Proteobacteria and human gut Bacteroides.</title>
        <authorList>
            <person name="Thomas F."/>
            <person name="Barbeyron T."/>
            <person name="Tonon T."/>
            <person name="Genicot S."/>
            <person name="Czjzek M."/>
            <person name="Michel G."/>
        </authorList>
    </citation>
    <scope>NUCLEOTIDE SEQUENCE [LARGE SCALE GENOMIC DNA]</scope>
    <source>
        <strain evidence="2">DSM 12802 / CCUG 47099 / CIP 106680 / NCIMB 13871 / Dsij</strain>
    </source>
</reference>
<proteinExistence type="predicted"/>
<dbReference type="Proteomes" id="UP000008898">
    <property type="component" value="Chromosome"/>
</dbReference>